<gene>
    <name evidence="1" type="ORF">SAMN06265221_13315</name>
</gene>
<sequence>MPHERTLRHLNQLYAASSDPWRHRTSLYERAKYAATLEAIGPGPFQHALEIGCGNGTLLALLAPRCRALTGLDCTRKAVTLARAAVAHMPHVTVCCAAAPDDLPAIRPDLVVLSEVLYFLTPPEIVRLADWLNPLRARIVCVNWLGPTEEALDGCGALRLFAAALGRRLQAAPADYYRLDVFDGVEA</sequence>
<keyword evidence="2" id="KW-1185">Reference proteome</keyword>
<dbReference type="CDD" id="cd02440">
    <property type="entry name" value="AdoMet_MTases"/>
    <property type="match status" value="1"/>
</dbReference>
<dbReference type="SUPFAM" id="SSF53335">
    <property type="entry name" value="S-adenosyl-L-methionine-dependent methyltransferases"/>
    <property type="match status" value="1"/>
</dbReference>
<dbReference type="GO" id="GO:0009312">
    <property type="term" value="P:oligosaccharide biosynthetic process"/>
    <property type="evidence" value="ECO:0007669"/>
    <property type="project" value="InterPro"/>
</dbReference>
<accession>A0A521FQC7</accession>
<dbReference type="InterPro" id="IPR008715">
    <property type="entry name" value="SAM-MeTfrase_NodS-like"/>
</dbReference>
<dbReference type="Pfam" id="PF05401">
    <property type="entry name" value="NodS"/>
    <property type="match status" value="1"/>
</dbReference>
<dbReference type="OrthoDB" id="116799at2"/>
<dbReference type="AlphaFoldDB" id="A0A521FQC7"/>
<dbReference type="Gene3D" id="3.40.50.150">
    <property type="entry name" value="Vaccinia Virus protein VP39"/>
    <property type="match status" value="1"/>
</dbReference>
<dbReference type="InterPro" id="IPR029063">
    <property type="entry name" value="SAM-dependent_MTases_sf"/>
</dbReference>
<dbReference type="EMBL" id="FXTK01000033">
    <property type="protein sequence ID" value="SMO98326.1"/>
    <property type="molecule type" value="Genomic_DNA"/>
</dbReference>
<dbReference type="GO" id="GO:0008757">
    <property type="term" value="F:S-adenosylmethionine-dependent methyltransferase activity"/>
    <property type="evidence" value="ECO:0007669"/>
    <property type="project" value="InterPro"/>
</dbReference>
<organism evidence="1 2">
    <name type="scientific">Paracoccus laeviglucosivorans</name>
    <dbReference type="NCBI Taxonomy" id="1197861"/>
    <lineage>
        <taxon>Bacteria</taxon>
        <taxon>Pseudomonadati</taxon>
        <taxon>Pseudomonadota</taxon>
        <taxon>Alphaproteobacteria</taxon>
        <taxon>Rhodobacterales</taxon>
        <taxon>Paracoccaceae</taxon>
        <taxon>Paracoccus</taxon>
    </lineage>
</organism>
<dbReference type="RefSeq" id="WP_142664925.1">
    <property type="nucleotide sequence ID" value="NZ_FXTK01000033.1"/>
</dbReference>
<proteinExistence type="predicted"/>
<reference evidence="1 2" key="1">
    <citation type="submission" date="2017-05" db="EMBL/GenBank/DDBJ databases">
        <authorList>
            <person name="Varghese N."/>
            <person name="Submissions S."/>
        </authorList>
    </citation>
    <scope>NUCLEOTIDE SEQUENCE [LARGE SCALE GENOMIC DNA]</scope>
    <source>
        <strain evidence="1 2">DSM 100094</strain>
    </source>
</reference>
<name>A0A521FQC7_9RHOB</name>
<evidence type="ECO:0000313" key="2">
    <source>
        <dbReference type="Proteomes" id="UP000319014"/>
    </source>
</evidence>
<evidence type="ECO:0000313" key="1">
    <source>
        <dbReference type="EMBL" id="SMO98326.1"/>
    </source>
</evidence>
<protein>
    <submittedName>
        <fullName evidence="1">Nodulation protein S (NodS)</fullName>
    </submittedName>
</protein>
<dbReference type="Proteomes" id="UP000319014">
    <property type="component" value="Unassembled WGS sequence"/>
</dbReference>